<evidence type="ECO:0000256" key="4">
    <source>
        <dbReference type="PROSITE-ProRule" id="PRU00169"/>
    </source>
</evidence>
<evidence type="ECO:0000259" key="9">
    <source>
        <dbReference type="PROSITE" id="PS50112"/>
    </source>
</evidence>
<dbReference type="GO" id="GO:0006355">
    <property type="term" value="P:regulation of DNA-templated transcription"/>
    <property type="evidence" value="ECO:0007669"/>
    <property type="project" value="InterPro"/>
</dbReference>
<evidence type="ECO:0000256" key="5">
    <source>
        <dbReference type="SAM" id="Coils"/>
    </source>
</evidence>
<dbReference type="STRING" id="42253.NITMOv2_2701"/>
<feature type="region of interest" description="Disordered" evidence="6">
    <location>
        <begin position="660"/>
        <end position="685"/>
    </location>
</feature>
<dbReference type="PANTHER" id="PTHR24421">
    <property type="entry name" value="NITRATE/NITRITE SENSOR PROTEIN NARX-RELATED"/>
    <property type="match status" value="1"/>
</dbReference>
<evidence type="ECO:0000256" key="2">
    <source>
        <dbReference type="ARBA" id="ARBA00022777"/>
    </source>
</evidence>
<dbReference type="Gene3D" id="3.30.565.10">
    <property type="entry name" value="Histidine kinase-like ATPase, C-terminal domain"/>
    <property type="match status" value="1"/>
</dbReference>
<keyword evidence="2 11" id="KW-0418">Kinase</keyword>
<gene>
    <name evidence="11" type="ORF">NITMOv2_2701</name>
</gene>
<reference evidence="11 12" key="1">
    <citation type="journal article" date="2015" name="Proc. Natl. Acad. Sci. U.S.A.">
        <title>Expanded metabolic versatility of ubiquitous nitrite-oxidizing bacteria from the genus Nitrospira.</title>
        <authorList>
            <person name="Koch H."/>
            <person name="Lucker S."/>
            <person name="Albertsen M."/>
            <person name="Kitzinger K."/>
            <person name="Herbold C."/>
            <person name="Spieck E."/>
            <person name="Nielsen P.H."/>
            <person name="Wagner M."/>
            <person name="Daims H."/>
        </authorList>
    </citation>
    <scope>NUCLEOTIDE SEQUENCE [LARGE SCALE GENOMIC DNA]</scope>
    <source>
        <strain evidence="11 12">NSP M-1</strain>
    </source>
</reference>
<dbReference type="GO" id="GO:0046983">
    <property type="term" value="F:protein dimerization activity"/>
    <property type="evidence" value="ECO:0007669"/>
    <property type="project" value="InterPro"/>
</dbReference>
<dbReference type="SMART" id="SM00387">
    <property type="entry name" value="HATPase_c"/>
    <property type="match status" value="1"/>
</dbReference>
<keyword evidence="1" id="KW-0808">Transferase</keyword>
<dbReference type="KEGG" id="nmv:NITMOv2_2701"/>
<dbReference type="Pfam" id="PF02518">
    <property type="entry name" value="HATPase_c"/>
    <property type="match status" value="1"/>
</dbReference>
<dbReference type="Pfam" id="PF00072">
    <property type="entry name" value="Response_reg"/>
    <property type="match status" value="2"/>
</dbReference>
<dbReference type="CDD" id="cd16917">
    <property type="entry name" value="HATPase_UhpB-NarQ-NarX-like"/>
    <property type="match status" value="1"/>
</dbReference>
<dbReference type="GO" id="GO:0000155">
    <property type="term" value="F:phosphorelay sensor kinase activity"/>
    <property type="evidence" value="ECO:0007669"/>
    <property type="project" value="InterPro"/>
</dbReference>
<feature type="domain" description="Response regulatory" evidence="8">
    <location>
        <begin position="541"/>
        <end position="657"/>
    </location>
</feature>
<dbReference type="Gene3D" id="1.20.5.1930">
    <property type="match status" value="1"/>
</dbReference>
<dbReference type="Pfam" id="PF07730">
    <property type="entry name" value="HisKA_3"/>
    <property type="match status" value="1"/>
</dbReference>
<dbReference type="RefSeq" id="WP_053380188.1">
    <property type="nucleotide sequence ID" value="NZ_CP011801.1"/>
</dbReference>
<dbReference type="SMART" id="SM00448">
    <property type="entry name" value="REC"/>
    <property type="match status" value="2"/>
</dbReference>
<evidence type="ECO:0000259" key="10">
    <source>
        <dbReference type="PROSITE" id="PS50113"/>
    </source>
</evidence>
<dbReference type="AlphaFoldDB" id="A0A0K2GER9"/>
<keyword evidence="12" id="KW-1185">Reference proteome</keyword>
<dbReference type="InterPro" id="IPR013767">
    <property type="entry name" value="PAS_fold"/>
</dbReference>
<dbReference type="InterPro" id="IPR035965">
    <property type="entry name" value="PAS-like_dom_sf"/>
</dbReference>
<proteinExistence type="predicted"/>
<dbReference type="Gene3D" id="3.30.450.20">
    <property type="entry name" value="PAS domain"/>
    <property type="match status" value="1"/>
</dbReference>
<dbReference type="PROSITE" id="PS50110">
    <property type="entry name" value="RESPONSE_REGULATORY"/>
    <property type="match status" value="2"/>
</dbReference>
<accession>A0A0K2GER9</accession>
<evidence type="ECO:0000313" key="11">
    <source>
        <dbReference type="EMBL" id="ALA59112.1"/>
    </source>
</evidence>
<dbReference type="InterPro" id="IPR000700">
    <property type="entry name" value="PAS-assoc_C"/>
</dbReference>
<evidence type="ECO:0000256" key="6">
    <source>
        <dbReference type="SAM" id="MobiDB-lite"/>
    </source>
</evidence>
<evidence type="ECO:0000259" key="8">
    <source>
        <dbReference type="PROSITE" id="PS50110"/>
    </source>
</evidence>
<dbReference type="SUPFAM" id="SSF52172">
    <property type="entry name" value="CheY-like"/>
    <property type="match status" value="2"/>
</dbReference>
<feature type="domain" description="Response regulatory" evidence="8">
    <location>
        <begin position="5"/>
        <end position="120"/>
    </location>
</feature>
<keyword evidence="3" id="KW-0902">Two-component regulatory system</keyword>
<protein>
    <submittedName>
        <fullName evidence="11">Putative Histidine kinase family</fullName>
    </submittedName>
</protein>
<dbReference type="CDD" id="cd17534">
    <property type="entry name" value="REC_DC-like"/>
    <property type="match status" value="1"/>
</dbReference>
<dbReference type="PROSITE" id="PS50113">
    <property type="entry name" value="PAC"/>
    <property type="match status" value="1"/>
</dbReference>
<dbReference type="GO" id="GO:0016020">
    <property type="term" value="C:membrane"/>
    <property type="evidence" value="ECO:0007669"/>
    <property type="project" value="InterPro"/>
</dbReference>
<feature type="domain" description="PAC" evidence="10">
    <location>
        <begin position="208"/>
        <end position="258"/>
    </location>
</feature>
<dbReference type="EMBL" id="CP011801">
    <property type="protein sequence ID" value="ALA59112.1"/>
    <property type="molecule type" value="Genomic_DNA"/>
</dbReference>
<dbReference type="InterPro" id="IPR058245">
    <property type="entry name" value="NreC/VraR/RcsB-like_REC"/>
</dbReference>
<dbReference type="InterPro" id="IPR001789">
    <property type="entry name" value="Sig_transdc_resp-reg_receiver"/>
</dbReference>
<dbReference type="SMART" id="SM00091">
    <property type="entry name" value="PAS"/>
    <property type="match status" value="1"/>
</dbReference>
<dbReference type="InterPro" id="IPR003594">
    <property type="entry name" value="HATPase_dom"/>
</dbReference>
<dbReference type="Gene3D" id="3.40.50.2300">
    <property type="match status" value="2"/>
</dbReference>
<dbReference type="PROSITE" id="PS50109">
    <property type="entry name" value="HIS_KIN"/>
    <property type="match status" value="1"/>
</dbReference>
<dbReference type="PROSITE" id="PS50112">
    <property type="entry name" value="PAS"/>
    <property type="match status" value="1"/>
</dbReference>
<dbReference type="NCBIfam" id="TIGR00229">
    <property type="entry name" value="sensory_box"/>
    <property type="match status" value="1"/>
</dbReference>
<dbReference type="InterPro" id="IPR011712">
    <property type="entry name" value="Sig_transdc_His_kin_sub3_dim/P"/>
</dbReference>
<dbReference type="SUPFAM" id="SSF55874">
    <property type="entry name" value="ATPase domain of HSP90 chaperone/DNA topoisomerase II/histidine kinase"/>
    <property type="match status" value="1"/>
</dbReference>
<sequence length="685" mass="73831">MAQANILIVEDEAVVAADLADKLERAGYGVVGAASRGEQAVRMAKANPPDLVLMDIRLAGPLDGVTTAECLKAFADMPVVFLTAHSDRDTLKRASLTEPFGYILKPFDERDLVTQIEIALYKHQAERRLRDSEARYRSLVETAVDSIVTIDGSGVIRSCNAATERMFGYRREDILGRHVSALIPVPKAGEDWASAYGFASGQPGVVGVWRELKGRRRDGRLFPVEIAVSEVSVGGQFLFTGIVRDVTERQAAHEALRGLAAQLEQRVQERTRELVQSQERLRGLATELNLTEQRERKRLATELHDHLAQLLVLGRMKLSQAKPLTESNPACADLIAQTAAVLDESLTYTRTLVADLSPPVLHDFGLPAALKWLGEHMQRHDLTVTVQWSGDEQLRLPEQESVLLFQSVRELLMNASKHAGCGRAVVTVDRRAGDLCIEVRDDGKGFDVAAADHGPTPMSSKFGLLSVRERMAVLGGRCDVDSAPGAGTRVTLTLPLGGSEALSGKALSIELGNEASNTGTLSAGPQRSMLSGSKLQDAKIRVLLVDDHTVVRQGLRSVLEGYPDMEVVGEAGNGFEALAMADRLRPDVIIMDVNMPQMDGVEATARITAAHPSAVVIGLSMHNSGHYEQTMKKAGAAAYLSKEAVVEHLHGTILRCRPADGASGGEGRNGVSQTLTGGAVPMAEP</sequence>
<keyword evidence="4" id="KW-0597">Phosphoprotein</keyword>
<dbReference type="CDD" id="cd17535">
    <property type="entry name" value="REC_NarL-like"/>
    <property type="match status" value="1"/>
</dbReference>
<name>A0A0K2GER9_NITMO</name>
<evidence type="ECO:0000256" key="1">
    <source>
        <dbReference type="ARBA" id="ARBA00022679"/>
    </source>
</evidence>
<evidence type="ECO:0000313" key="12">
    <source>
        <dbReference type="Proteomes" id="UP000069205"/>
    </source>
</evidence>
<feature type="modified residue" description="4-aspartylphosphate" evidence="4">
    <location>
        <position position="592"/>
    </location>
</feature>
<dbReference type="InterPro" id="IPR011006">
    <property type="entry name" value="CheY-like_superfamily"/>
</dbReference>
<feature type="coiled-coil region" evidence="5">
    <location>
        <begin position="253"/>
        <end position="294"/>
    </location>
</feature>
<dbReference type="PANTHER" id="PTHR24421:SF58">
    <property type="entry name" value="SIGNAL TRANSDUCTION HISTIDINE-PROTEIN KINASE_PHOSPHATASE UHPB"/>
    <property type="match status" value="1"/>
</dbReference>
<keyword evidence="5" id="KW-0175">Coiled coil</keyword>
<dbReference type="InterPro" id="IPR036890">
    <property type="entry name" value="HATPase_C_sf"/>
</dbReference>
<dbReference type="InterPro" id="IPR005467">
    <property type="entry name" value="His_kinase_dom"/>
</dbReference>
<feature type="domain" description="PAS" evidence="9">
    <location>
        <begin position="132"/>
        <end position="177"/>
    </location>
</feature>
<dbReference type="InterPro" id="IPR000014">
    <property type="entry name" value="PAS"/>
</dbReference>
<organism evidence="11 12">
    <name type="scientific">Nitrospira moscoviensis</name>
    <dbReference type="NCBI Taxonomy" id="42253"/>
    <lineage>
        <taxon>Bacteria</taxon>
        <taxon>Pseudomonadati</taxon>
        <taxon>Nitrospirota</taxon>
        <taxon>Nitrospiria</taxon>
        <taxon>Nitrospirales</taxon>
        <taxon>Nitrospiraceae</taxon>
        <taxon>Nitrospira</taxon>
    </lineage>
</organism>
<feature type="domain" description="Histidine kinase" evidence="7">
    <location>
        <begin position="404"/>
        <end position="498"/>
    </location>
</feature>
<feature type="modified residue" description="4-aspartylphosphate" evidence="4">
    <location>
        <position position="55"/>
    </location>
</feature>
<dbReference type="PATRIC" id="fig|42253.5.peg.2672"/>
<dbReference type="InterPro" id="IPR050482">
    <property type="entry name" value="Sensor_HK_TwoCompSys"/>
</dbReference>
<dbReference type="Pfam" id="PF00989">
    <property type="entry name" value="PAS"/>
    <property type="match status" value="1"/>
</dbReference>
<evidence type="ECO:0000259" key="7">
    <source>
        <dbReference type="PROSITE" id="PS50109"/>
    </source>
</evidence>
<evidence type="ECO:0000256" key="3">
    <source>
        <dbReference type="ARBA" id="ARBA00023012"/>
    </source>
</evidence>
<dbReference type="Proteomes" id="UP000069205">
    <property type="component" value="Chromosome"/>
</dbReference>
<dbReference type="CDD" id="cd00130">
    <property type="entry name" value="PAS"/>
    <property type="match status" value="1"/>
</dbReference>
<dbReference type="SUPFAM" id="SSF55785">
    <property type="entry name" value="PYP-like sensor domain (PAS domain)"/>
    <property type="match status" value="1"/>
</dbReference>